<keyword evidence="2" id="KW-1003">Cell membrane</keyword>
<evidence type="ECO:0000256" key="1">
    <source>
        <dbReference type="ARBA" id="ARBA00004651"/>
    </source>
</evidence>
<gene>
    <name evidence="8" type="ORF">Q8814_17205</name>
</gene>
<dbReference type="RefSeq" id="WP_330153230.1">
    <property type="nucleotide sequence ID" value="NZ_JAUZMZ010000102.1"/>
</dbReference>
<reference evidence="8 9" key="1">
    <citation type="submission" date="2023-08" db="EMBL/GenBank/DDBJ databases">
        <authorList>
            <person name="Girao M."/>
            <person name="Carvalho M.F."/>
        </authorList>
    </citation>
    <scope>NUCLEOTIDE SEQUENCE [LARGE SCALE GENOMIC DNA]</scope>
    <source>
        <strain evidence="8 9">CC-R104</strain>
    </source>
</reference>
<feature type="domain" description="Phosphatidic acid phosphatase type 2/haloperoxidase" evidence="7">
    <location>
        <begin position="93"/>
        <end position="203"/>
    </location>
</feature>
<dbReference type="Pfam" id="PF01569">
    <property type="entry name" value="PAP2"/>
    <property type="match status" value="1"/>
</dbReference>
<evidence type="ECO:0000256" key="5">
    <source>
        <dbReference type="ARBA" id="ARBA00022989"/>
    </source>
</evidence>
<comment type="subcellular location">
    <subcellularLocation>
        <location evidence="1">Cell membrane</location>
        <topology evidence="1">Multi-pass membrane protein</topology>
    </subcellularLocation>
</comment>
<dbReference type="EMBL" id="JAUZMZ010000102">
    <property type="protein sequence ID" value="MEE2033838.1"/>
    <property type="molecule type" value="Genomic_DNA"/>
</dbReference>
<keyword evidence="4" id="KW-0378">Hydrolase</keyword>
<name>A0ABU7JUZ0_9NOCA</name>
<keyword evidence="3" id="KW-0812">Transmembrane</keyword>
<evidence type="ECO:0000256" key="4">
    <source>
        <dbReference type="ARBA" id="ARBA00022801"/>
    </source>
</evidence>
<evidence type="ECO:0000259" key="7">
    <source>
        <dbReference type="SMART" id="SM00014"/>
    </source>
</evidence>
<dbReference type="InterPro" id="IPR036938">
    <property type="entry name" value="PAP2/HPO_sf"/>
</dbReference>
<dbReference type="Gene3D" id="1.20.144.10">
    <property type="entry name" value="Phosphatidic acid phosphatase type 2/haloperoxidase"/>
    <property type="match status" value="1"/>
</dbReference>
<keyword evidence="5" id="KW-1133">Transmembrane helix</keyword>
<dbReference type="SMART" id="SM00014">
    <property type="entry name" value="acidPPc"/>
    <property type="match status" value="1"/>
</dbReference>
<evidence type="ECO:0000256" key="2">
    <source>
        <dbReference type="ARBA" id="ARBA00022475"/>
    </source>
</evidence>
<proteinExistence type="predicted"/>
<dbReference type="InterPro" id="IPR000326">
    <property type="entry name" value="PAP2/HPO"/>
</dbReference>
<evidence type="ECO:0000256" key="3">
    <source>
        <dbReference type="ARBA" id="ARBA00022692"/>
    </source>
</evidence>
<dbReference type="SUPFAM" id="SSF48317">
    <property type="entry name" value="Acid phosphatase/Vanadium-dependent haloperoxidase"/>
    <property type="match status" value="1"/>
</dbReference>
<protein>
    <submittedName>
        <fullName evidence="8">Phosphatase PAP2 family protein</fullName>
    </submittedName>
</protein>
<evidence type="ECO:0000313" key="8">
    <source>
        <dbReference type="EMBL" id="MEE2033838.1"/>
    </source>
</evidence>
<dbReference type="PANTHER" id="PTHR14969:SF62">
    <property type="entry name" value="DECAPRENYLPHOSPHORYL-5-PHOSPHORIBOSE PHOSPHATASE RV3807C-RELATED"/>
    <property type="match status" value="1"/>
</dbReference>
<comment type="caution">
    <text evidence="8">The sequence shown here is derived from an EMBL/GenBank/DDBJ whole genome shotgun (WGS) entry which is preliminary data.</text>
</comment>
<accession>A0ABU7JUZ0</accession>
<dbReference type="PANTHER" id="PTHR14969">
    <property type="entry name" value="SPHINGOSINE-1-PHOSPHATE PHOSPHOHYDROLASE"/>
    <property type="match status" value="1"/>
</dbReference>
<keyword evidence="9" id="KW-1185">Reference proteome</keyword>
<dbReference type="Proteomes" id="UP001331936">
    <property type="component" value="Unassembled WGS sequence"/>
</dbReference>
<evidence type="ECO:0000313" key="9">
    <source>
        <dbReference type="Proteomes" id="UP001331936"/>
    </source>
</evidence>
<keyword evidence="6" id="KW-0472">Membrane</keyword>
<sequence>MSPTTDEPRESAADALAQRVEVHWREAFTWAEALRELAAVDRAVFEAIARTPTGTLDVPIRRLSNFANHSRLWLAVASAIGLAGGNRGRRAATVGVASIAVTSATVNVAVKPVFARRRPDRAGLGLFDGRHIASPGSTSFPSGHAASGFAFAWAVSRDLPVLSVPLGLLAAAVAYSRVHTGVHYPGDVIVGSVLGTATAATVAAVRDRYSRRNHVLAGL</sequence>
<evidence type="ECO:0000256" key="6">
    <source>
        <dbReference type="ARBA" id="ARBA00023136"/>
    </source>
</evidence>
<organism evidence="8 9">
    <name type="scientific">Rhodococcus chondri</name>
    <dbReference type="NCBI Taxonomy" id="3065941"/>
    <lineage>
        <taxon>Bacteria</taxon>
        <taxon>Bacillati</taxon>
        <taxon>Actinomycetota</taxon>
        <taxon>Actinomycetes</taxon>
        <taxon>Mycobacteriales</taxon>
        <taxon>Nocardiaceae</taxon>
        <taxon>Rhodococcus</taxon>
    </lineage>
</organism>